<gene>
    <name evidence="2" type="ORF">UFOPK3914_01689</name>
</gene>
<protein>
    <submittedName>
        <fullName evidence="2">Unannotated protein</fullName>
    </submittedName>
</protein>
<evidence type="ECO:0000313" key="2">
    <source>
        <dbReference type="EMBL" id="CAB4992735.1"/>
    </source>
</evidence>
<dbReference type="EMBL" id="CAFBOG010000197">
    <property type="protein sequence ID" value="CAB4992735.1"/>
    <property type="molecule type" value="Genomic_DNA"/>
</dbReference>
<proteinExistence type="predicted"/>
<accession>A0A6J7NKA1</accession>
<feature type="region of interest" description="Disordered" evidence="1">
    <location>
        <begin position="175"/>
        <end position="232"/>
    </location>
</feature>
<dbReference type="AlphaFoldDB" id="A0A6J7NKA1"/>
<evidence type="ECO:0000256" key="1">
    <source>
        <dbReference type="SAM" id="MobiDB-lite"/>
    </source>
</evidence>
<feature type="compositionally biased region" description="Low complexity" evidence="1">
    <location>
        <begin position="206"/>
        <end position="221"/>
    </location>
</feature>
<sequence length="232" mass="22899">MTDRASRTRAIPLVSVGAVIAAMVLVLGSLVFAPVASAQTCVGSVSTTVAAASLPGGSWAVEGGCLTSDSFFEYSNTEGRAQVALSSVTYADGHAGRVAVGMLVMTGGAALSIVGVEDAATGLVKWSAVLGTAVQVGDQTTVSGEGIMVFPVESVQVSASITGTGTNIATIPESTVPESTVPAASAPDPTVPVLPAPVLPAPEPTAPDLTAPEPTVPEPTTSLAPVSDGNRS</sequence>
<name>A0A6J7NKA1_9ZZZZ</name>
<feature type="compositionally biased region" description="Pro residues" evidence="1">
    <location>
        <begin position="189"/>
        <end position="205"/>
    </location>
</feature>
<reference evidence="2" key="1">
    <citation type="submission" date="2020-05" db="EMBL/GenBank/DDBJ databases">
        <authorList>
            <person name="Chiriac C."/>
            <person name="Salcher M."/>
            <person name="Ghai R."/>
            <person name="Kavagutti S V."/>
        </authorList>
    </citation>
    <scope>NUCLEOTIDE SEQUENCE</scope>
</reference>
<organism evidence="2">
    <name type="scientific">freshwater metagenome</name>
    <dbReference type="NCBI Taxonomy" id="449393"/>
    <lineage>
        <taxon>unclassified sequences</taxon>
        <taxon>metagenomes</taxon>
        <taxon>ecological metagenomes</taxon>
    </lineage>
</organism>